<feature type="transmembrane region" description="Helical" evidence="4">
    <location>
        <begin position="515"/>
        <end position="535"/>
    </location>
</feature>
<dbReference type="GO" id="GO:0003677">
    <property type="term" value="F:DNA binding"/>
    <property type="evidence" value="ECO:0007669"/>
    <property type="project" value="InterPro"/>
</dbReference>
<evidence type="ECO:0000256" key="2">
    <source>
        <dbReference type="ARBA" id="ARBA00022475"/>
    </source>
</evidence>
<dbReference type="PROSITE" id="PS51379">
    <property type="entry name" value="4FE4S_FER_2"/>
    <property type="match status" value="1"/>
</dbReference>
<evidence type="ECO:0000256" key="4">
    <source>
        <dbReference type="SAM" id="Phobius"/>
    </source>
</evidence>
<dbReference type="Pfam" id="PF04205">
    <property type="entry name" value="FMN_bind"/>
    <property type="match status" value="1"/>
</dbReference>
<dbReference type="PANTHER" id="PTHR30224:SF4">
    <property type="entry name" value="ELECTRON TRANSPORT PROTEIN YCCM-RELATED"/>
    <property type="match status" value="1"/>
</dbReference>
<sequence length="755" mass="82380">MKKNRFLIEIGSWQHESIARNREETAKIKHLQYIIAAVFLAGWGLLSSASAEDRLGKFLAEVKPAELVPGSDHLGPPEGRPALATAYAGSRALGSVWLNSDWTDATGYSGKPINILIGMNPDGTLTGLKLIEHHEPIVLVGIAESKVRAFIDGYVGATVRDAGRLREKPPVDIVSGATVSMMVIGDSITRSQLRVAQKLAGAPSESAASEAPKVDPNAGAVEDWLALVGDGSVARLSLSVDAVNAAFERSGNAAAAARPEPKDDGGSFIDLYVAPVSVPAIGKSLLGEAEYANLAARLKPGQQALLVAGGGRYSWKGSGYVRGGIFDRIALIQADATTRFHDRDYRRLGELAPADVPRFDEIGLFIVPESQAFDPAQPWRLQLLVQRATGALEKAFVTFDAEYRLPEKYLVKRGLAPPSAVATAASPEPAIWMSVWRARATEIATLGVALAILTGIFFFQTLLTKRPKLFQRLRLGFLLFTLVWLGWWEHAQLSVVNVFAFTGSLMSGAFRWNNFLLDPLVFVLWTAVVVGMLFWGRGSFCGWLCPFGALQEFIGLAGAPLGLSKLTLPWGLHERLWPLKYILFLGLFGLSLHDLSLAERAAEVEPFKTAIVLHFIRDWPFVAFALAMLAPALLIERFYCRYLCPLGAALAIPGRVRMFDWLRRYKECGSPCGRCAFECPVNAIHPEGHINPNECIQCLHCQVLYYDDHLCPHMIQVRLKKERIAAQGPILAASLKSKPALAQAAPARTSDTTKD</sequence>
<dbReference type="InterPro" id="IPR017896">
    <property type="entry name" value="4Fe4S_Fe-S-bd"/>
</dbReference>
<feature type="transmembrane region" description="Helical" evidence="4">
    <location>
        <begin position="475"/>
        <end position="495"/>
    </location>
</feature>
<keyword evidence="3 4" id="KW-0472">Membrane</keyword>
<evidence type="ECO:0000256" key="1">
    <source>
        <dbReference type="ARBA" id="ARBA00004236"/>
    </source>
</evidence>
<dbReference type="SUPFAM" id="SSF54862">
    <property type="entry name" value="4Fe-4S ferredoxins"/>
    <property type="match status" value="1"/>
</dbReference>
<comment type="subcellular location">
    <subcellularLocation>
        <location evidence="1">Cell membrane</location>
    </subcellularLocation>
</comment>
<organism evidence="6">
    <name type="scientific">freshwater sediment metagenome</name>
    <dbReference type="NCBI Taxonomy" id="556182"/>
    <lineage>
        <taxon>unclassified sequences</taxon>
        <taxon>metagenomes</taxon>
        <taxon>ecological metagenomes</taxon>
    </lineage>
</organism>
<protein>
    <recommendedName>
        <fullName evidence="5">4Fe-4S ferredoxin-type domain-containing protein</fullName>
    </recommendedName>
</protein>
<gene>
    <name evidence="6" type="ORF">AMST5_02863</name>
</gene>
<dbReference type="AlphaFoldDB" id="A0AA48M0W3"/>
<dbReference type="GO" id="GO:0010181">
    <property type="term" value="F:FMN binding"/>
    <property type="evidence" value="ECO:0007669"/>
    <property type="project" value="InterPro"/>
</dbReference>
<dbReference type="InterPro" id="IPR011399">
    <property type="entry name" value="NosR"/>
</dbReference>
<evidence type="ECO:0000313" key="6">
    <source>
        <dbReference type="EMBL" id="CAJ0877267.1"/>
    </source>
</evidence>
<accession>A0AA48M0W3</accession>
<dbReference type="PIRSF" id="PIRSF036354">
    <property type="entry name" value="NosR"/>
    <property type="match status" value="1"/>
</dbReference>
<feature type="transmembrane region" description="Helical" evidence="4">
    <location>
        <begin position="542"/>
        <end position="561"/>
    </location>
</feature>
<dbReference type="Pfam" id="PF12801">
    <property type="entry name" value="Fer4_5"/>
    <property type="match status" value="2"/>
</dbReference>
<keyword evidence="4" id="KW-0812">Transmembrane</keyword>
<dbReference type="PANTHER" id="PTHR30224">
    <property type="entry name" value="ELECTRON TRANSPORT PROTEIN"/>
    <property type="match status" value="1"/>
</dbReference>
<feature type="transmembrane region" description="Helical" evidence="4">
    <location>
        <begin position="581"/>
        <end position="598"/>
    </location>
</feature>
<name>A0AA48M0W3_9ZZZZ</name>
<evidence type="ECO:0000259" key="5">
    <source>
        <dbReference type="PROSITE" id="PS51379"/>
    </source>
</evidence>
<evidence type="ECO:0000256" key="3">
    <source>
        <dbReference type="ARBA" id="ARBA00023136"/>
    </source>
</evidence>
<feature type="transmembrane region" description="Helical" evidence="4">
    <location>
        <begin position="619"/>
        <end position="639"/>
    </location>
</feature>
<feature type="domain" description="4Fe-4S ferredoxin-type" evidence="5">
    <location>
        <begin position="659"/>
        <end position="689"/>
    </location>
</feature>
<dbReference type="GO" id="GO:0005886">
    <property type="term" value="C:plasma membrane"/>
    <property type="evidence" value="ECO:0007669"/>
    <property type="project" value="UniProtKB-SubCell"/>
</dbReference>
<dbReference type="InterPro" id="IPR052378">
    <property type="entry name" value="NosR_regulator"/>
</dbReference>
<dbReference type="GO" id="GO:0045893">
    <property type="term" value="P:positive regulation of DNA-templated transcription"/>
    <property type="evidence" value="ECO:0007669"/>
    <property type="project" value="InterPro"/>
</dbReference>
<dbReference type="InterPro" id="IPR007329">
    <property type="entry name" value="FMN-bd"/>
</dbReference>
<proteinExistence type="predicted"/>
<feature type="transmembrane region" description="Helical" evidence="4">
    <location>
        <begin position="443"/>
        <end position="463"/>
    </location>
</feature>
<keyword evidence="2" id="KW-1003">Cell membrane</keyword>
<reference evidence="6" key="1">
    <citation type="submission" date="2023-07" db="EMBL/GenBank/DDBJ databases">
        <authorList>
            <person name="Pelsma A.J. K."/>
        </authorList>
    </citation>
    <scope>NUCLEOTIDE SEQUENCE</scope>
</reference>
<dbReference type="SMART" id="SM00900">
    <property type="entry name" value="FMN_bind"/>
    <property type="match status" value="1"/>
</dbReference>
<keyword evidence="4" id="KW-1133">Transmembrane helix</keyword>
<dbReference type="EMBL" id="OY288114">
    <property type="protein sequence ID" value="CAJ0877267.1"/>
    <property type="molecule type" value="Genomic_DNA"/>
</dbReference>